<dbReference type="PANTHER" id="PTHR43201">
    <property type="entry name" value="ACYL-COA SYNTHETASE"/>
    <property type="match status" value="1"/>
</dbReference>
<dbReference type="SUPFAM" id="SSF56801">
    <property type="entry name" value="Acetyl-CoA synthetase-like"/>
    <property type="match status" value="1"/>
</dbReference>
<comment type="caution">
    <text evidence="3">The sequence shown here is derived from an EMBL/GenBank/DDBJ whole genome shotgun (WGS) entry which is preliminary data.</text>
</comment>
<dbReference type="AlphaFoldDB" id="A0A561E938"/>
<dbReference type="EMBL" id="VIVQ01000001">
    <property type="protein sequence ID" value="TWE12116.1"/>
    <property type="molecule type" value="Genomic_DNA"/>
</dbReference>
<feature type="domain" description="AMP-binding enzyme C-terminal" evidence="2">
    <location>
        <begin position="355"/>
        <end position="425"/>
    </location>
</feature>
<dbReference type="InterPro" id="IPR045851">
    <property type="entry name" value="AMP-bd_C_sf"/>
</dbReference>
<feature type="domain" description="AMP-dependent synthetase/ligase" evidence="1">
    <location>
        <begin position="80"/>
        <end position="294"/>
    </location>
</feature>
<evidence type="ECO:0000259" key="2">
    <source>
        <dbReference type="Pfam" id="PF13193"/>
    </source>
</evidence>
<dbReference type="Gene3D" id="3.30.300.30">
    <property type="match status" value="1"/>
</dbReference>
<dbReference type="RefSeq" id="WP_246104448.1">
    <property type="nucleotide sequence ID" value="NZ_VIVQ01000001.1"/>
</dbReference>
<proteinExistence type="predicted"/>
<reference evidence="3 4" key="1">
    <citation type="submission" date="2019-06" db="EMBL/GenBank/DDBJ databases">
        <title>Sequencing the genomes of 1000 actinobacteria strains.</title>
        <authorList>
            <person name="Klenk H.-P."/>
        </authorList>
    </citation>
    <scope>NUCLEOTIDE SEQUENCE [LARGE SCALE GENOMIC DNA]</scope>
    <source>
        <strain evidence="3 4">DSM 19560</strain>
    </source>
</reference>
<dbReference type="Proteomes" id="UP000318297">
    <property type="component" value="Unassembled WGS sequence"/>
</dbReference>
<sequence length="430" mass="44905">MTLPAGAGNRIVTATYAGTWAGLIVDPAVTGAVGSDTDATGAAAASDAEVGASAPSPAAYLVQDNTEAARAVLLHATAGDRETLVVAASRIDDERATQLRADGFAVVRGDEVEAATTSRPADPGRIWLLTSGSTGRPKQVAHTLDSLTTVGGSQPSRVWLCPYATGAYAWWQVVTMSLAMPGQDVVFVEPSQLDSWPALALKHGVTAASGTPTFWRQALWRAGDVVAQLPLEQITLGGEPVDQAILDRLREVFPTARISWIYASSEAGAAIVVHDGLAGFPEAWLGRETPGRPALSVVDGELVIASPKAAEGMAEGIRTGDRVDIVDGRVLITGRLASDEINVGGSKASAAKVRAVLLDHPAVAWAAVRGRRAPLVGQVVAGEVVLVPGETTTDADLIAWCAERLPDYSVPRRLRVLTEIPIKETLKSDV</sequence>
<dbReference type="InterPro" id="IPR042099">
    <property type="entry name" value="ANL_N_sf"/>
</dbReference>
<dbReference type="Gene3D" id="3.40.50.12780">
    <property type="entry name" value="N-terminal domain of ligase-like"/>
    <property type="match status" value="1"/>
</dbReference>
<dbReference type="InterPro" id="IPR000873">
    <property type="entry name" value="AMP-dep_synth/lig_dom"/>
</dbReference>
<dbReference type="Pfam" id="PF13193">
    <property type="entry name" value="AMP-binding_C"/>
    <property type="match status" value="1"/>
</dbReference>
<evidence type="ECO:0000313" key="4">
    <source>
        <dbReference type="Proteomes" id="UP000318297"/>
    </source>
</evidence>
<dbReference type="InterPro" id="IPR025110">
    <property type="entry name" value="AMP-bd_C"/>
</dbReference>
<evidence type="ECO:0000259" key="1">
    <source>
        <dbReference type="Pfam" id="PF00501"/>
    </source>
</evidence>
<accession>A0A561E938</accession>
<dbReference type="Pfam" id="PF00501">
    <property type="entry name" value="AMP-binding"/>
    <property type="match status" value="1"/>
</dbReference>
<dbReference type="GO" id="GO:0031956">
    <property type="term" value="F:medium-chain fatty acid-CoA ligase activity"/>
    <property type="evidence" value="ECO:0007669"/>
    <property type="project" value="TreeGrafter"/>
</dbReference>
<dbReference type="GO" id="GO:0006631">
    <property type="term" value="P:fatty acid metabolic process"/>
    <property type="evidence" value="ECO:0007669"/>
    <property type="project" value="TreeGrafter"/>
</dbReference>
<dbReference type="PANTHER" id="PTHR43201:SF32">
    <property type="entry name" value="2-SUCCINYLBENZOATE--COA LIGASE, CHLOROPLASTIC_PEROXISOMAL"/>
    <property type="match status" value="1"/>
</dbReference>
<keyword evidence="4" id="KW-1185">Reference proteome</keyword>
<keyword evidence="3" id="KW-0436">Ligase</keyword>
<protein>
    <submittedName>
        <fullName evidence="3">Acyl-CoA synthetase (AMP-forming)/AMP-acid ligase II</fullName>
    </submittedName>
</protein>
<gene>
    <name evidence="3" type="ORF">BKA23_0912</name>
</gene>
<organism evidence="3 4">
    <name type="scientific">Rudaeicoccus suwonensis</name>
    <dbReference type="NCBI Taxonomy" id="657409"/>
    <lineage>
        <taxon>Bacteria</taxon>
        <taxon>Bacillati</taxon>
        <taxon>Actinomycetota</taxon>
        <taxon>Actinomycetes</taxon>
        <taxon>Micrococcales</taxon>
        <taxon>Dermacoccaceae</taxon>
        <taxon>Rudaeicoccus</taxon>
    </lineage>
</organism>
<name>A0A561E938_9MICO</name>
<evidence type="ECO:0000313" key="3">
    <source>
        <dbReference type="EMBL" id="TWE12116.1"/>
    </source>
</evidence>